<keyword evidence="2" id="KW-0539">Nucleus</keyword>
<evidence type="ECO:0000256" key="1">
    <source>
        <dbReference type="ARBA" id="ARBA00004123"/>
    </source>
</evidence>
<comment type="caution">
    <text evidence="5">The sequence shown here is derived from an EMBL/GenBank/DDBJ whole genome shotgun (WGS) entry which is preliminary data.</text>
</comment>
<dbReference type="PANTHER" id="PTHR37534">
    <property type="entry name" value="TRANSCRIPTIONAL ACTIVATOR PROTEIN UGA3"/>
    <property type="match status" value="1"/>
</dbReference>
<dbReference type="OrthoDB" id="5391043at2759"/>
<feature type="region of interest" description="Disordered" evidence="3">
    <location>
        <begin position="727"/>
        <end position="815"/>
    </location>
</feature>
<dbReference type="GO" id="GO:0008270">
    <property type="term" value="F:zinc ion binding"/>
    <property type="evidence" value="ECO:0007669"/>
    <property type="project" value="InterPro"/>
</dbReference>
<protein>
    <recommendedName>
        <fullName evidence="4">Zn(2)-C6 fungal-type domain-containing protein</fullName>
    </recommendedName>
</protein>
<dbReference type="PROSITE" id="PS50048">
    <property type="entry name" value="ZN2_CY6_FUNGAL_2"/>
    <property type="match status" value="1"/>
</dbReference>
<reference evidence="5 6" key="1">
    <citation type="submission" date="2017-03" db="EMBL/GenBank/DDBJ databases">
        <title>Genomes of endolithic fungi from Antarctica.</title>
        <authorList>
            <person name="Coleine C."/>
            <person name="Masonjones S."/>
            <person name="Stajich J.E."/>
        </authorList>
    </citation>
    <scope>NUCLEOTIDE SEQUENCE [LARGE SCALE GENOMIC DNA]</scope>
    <source>
        <strain evidence="5 6">CCFEE 6315</strain>
    </source>
</reference>
<feature type="compositionally biased region" description="Pro residues" evidence="3">
    <location>
        <begin position="742"/>
        <end position="754"/>
    </location>
</feature>
<feature type="region of interest" description="Disordered" evidence="3">
    <location>
        <begin position="218"/>
        <end position="306"/>
    </location>
</feature>
<feature type="compositionally biased region" description="Basic and acidic residues" evidence="3">
    <location>
        <begin position="1"/>
        <end position="18"/>
    </location>
</feature>
<gene>
    <name evidence="5" type="ORF">B0A50_02166</name>
</gene>
<dbReference type="Gene3D" id="4.10.240.10">
    <property type="entry name" value="Zn(2)-C6 fungal-type DNA-binding domain"/>
    <property type="match status" value="1"/>
</dbReference>
<comment type="subcellular location">
    <subcellularLocation>
        <location evidence="1">Nucleus</location>
    </subcellularLocation>
</comment>
<dbReference type="AlphaFoldDB" id="A0A4U0U7S9"/>
<dbReference type="InterPro" id="IPR001138">
    <property type="entry name" value="Zn2Cys6_DnaBD"/>
</dbReference>
<evidence type="ECO:0000256" key="2">
    <source>
        <dbReference type="ARBA" id="ARBA00023242"/>
    </source>
</evidence>
<evidence type="ECO:0000256" key="3">
    <source>
        <dbReference type="SAM" id="MobiDB-lite"/>
    </source>
</evidence>
<sequence length="1065" mass="117615">MAPDGKKREDSSDTESDHAGGPGNNPTSVDALKRLQRKRTKTGCLTCRRRRIKCGEERPVCKNCVKSKRHCDGYNQRVVFRPPTFEFRPTPHGSAHITFQAGPLPGPTAPYETELVYPEAEPAGHSQLRPRPYEYHGPGPSSASHEQYSPPPHAPLRHDPMSQSHPQHPFVFSAGPGPLPAYAEHLRRGSQAPAQYGHPSTTLPSGFYPNEAAAQAHHAHGYSMSDGSPVGQQQCSMPHASQHISDRQPVAQQRTNGGLPQEHEAYSTRQVKPAPDQHRAHHHAGSFDREKVQPWSPGANVARPEPDRQIDYQNSLQIPLPAWTQSRVTAAPVQQAAQHPAPDYHDYQTSLPTTNTPTHILSAAAVETLDDDYYDVQSDDEMEVETATLVMRDYNKHQALSGILNGNHISIPELQMRRYDTFIQNGMLDHYRVEEHANPLRNPATARVFAHFIAVTGPSLSIFERHRRNTSVLFTEGHVPTSQQGLWTYTMPMAALRNQGLLHAMLALASLHIARLTGASVTPSMQHYAWALKRIHHCVGHANKRLKITTIAATMLLGFYEIMTADHLKWNAHLAGSKQLFTETDFVTMTQQFRRMKIERAARLNFGAGGPTMMASASRQDDVLDQIPDIDERVVSLMVGREVRYGDHGQIMSPTARIPQQVDLMKFEILKDLYWCMTYSRWANCPPRAPLGKPDAVYGSFDHLILLLARIADFAYRDRARKLKQIEANGGHWRPAPGMDVPRPPQPPAPPTPGPSQGSVPPTHQGQPGFPPPPPPAMPAFYGMAPPPRQSVQMPSSYAPLNGIQTPQHSPHNDPLDLTEATQAALKEHDDIRAALHTFSQSLGEAFQPLSAEYQPPIDSPFGTALVYRTFDIGTLWGIYNMAMIIAIRSHPHMPPAAHMAAGVAAKQTAPYAQDIGRIAAGIVPGPPSQQLNPSLGAALNESCMPSFFAAVQYQDAHQRHATVKKIFGIAQRTGWGSAELIASGCETAWVKAAAAGRGPPYTRLGRNHYSDDPRLNGSWERLDPNVMPKVVDDTDRRLIKTQPTARLHWAIGIMGMEEDVTMTG</sequence>
<dbReference type="Pfam" id="PF00172">
    <property type="entry name" value="Zn_clus"/>
    <property type="match status" value="1"/>
</dbReference>
<dbReference type="SUPFAM" id="SSF57701">
    <property type="entry name" value="Zn2/Cys6 DNA-binding domain"/>
    <property type="match status" value="1"/>
</dbReference>
<feature type="region of interest" description="Disordered" evidence="3">
    <location>
        <begin position="121"/>
        <end position="183"/>
    </location>
</feature>
<dbReference type="PANTHER" id="PTHR37534:SF23">
    <property type="entry name" value="ZN(II)2CYS6 TRANSCRIPTION FACTOR (EUROFUNG)"/>
    <property type="match status" value="1"/>
</dbReference>
<dbReference type="Proteomes" id="UP000308549">
    <property type="component" value="Unassembled WGS sequence"/>
</dbReference>
<dbReference type="GO" id="GO:0000976">
    <property type="term" value="F:transcription cis-regulatory region binding"/>
    <property type="evidence" value="ECO:0007669"/>
    <property type="project" value="TreeGrafter"/>
</dbReference>
<dbReference type="SMART" id="SM00066">
    <property type="entry name" value="GAL4"/>
    <property type="match status" value="1"/>
</dbReference>
<feature type="compositionally biased region" description="Pro residues" evidence="3">
    <location>
        <begin position="769"/>
        <end position="778"/>
    </location>
</feature>
<organism evidence="5 6">
    <name type="scientific">Salinomyces thailandicus</name>
    <dbReference type="NCBI Taxonomy" id="706561"/>
    <lineage>
        <taxon>Eukaryota</taxon>
        <taxon>Fungi</taxon>
        <taxon>Dikarya</taxon>
        <taxon>Ascomycota</taxon>
        <taxon>Pezizomycotina</taxon>
        <taxon>Dothideomycetes</taxon>
        <taxon>Dothideomycetidae</taxon>
        <taxon>Mycosphaerellales</taxon>
        <taxon>Teratosphaeriaceae</taxon>
        <taxon>Salinomyces</taxon>
    </lineage>
</organism>
<dbReference type="PROSITE" id="PS00463">
    <property type="entry name" value="ZN2_CY6_FUNGAL_1"/>
    <property type="match status" value="1"/>
</dbReference>
<name>A0A4U0U7S9_9PEZI</name>
<keyword evidence="6" id="KW-1185">Reference proteome</keyword>
<dbReference type="InterPro" id="IPR036864">
    <property type="entry name" value="Zn2-C6_fun-type_DNA-bd_sf"/>
</dbReference>
<feature type="domain" description="Zn(2)-C6 fungal-type" evidence="4">
    <location>
        <begin position="43"/>
        <end position="71"/>
    </location>
</feature>
<evidence type="ECO:0000313" key="6">
    <source>
        <dbReference type="Proteomes" id="UP000308549"/>
    </source>
</evidence>
<dbReference type="GO" id="GO:0005634">
    <property type="term" value="C:nucleus"/>
    <property type="evidence" value="ECO:0007669"/>
    <property type="project" value="UniProtKB-SubCell"/>
</dbReference>
<dbReference type="GO" id="GO:0000981">
    <property type="term" value="F:DNA-binding transcription factor activity, RNA polymerase II-specific"/>
    <property type="evidence" value="ECO:0007669"/>
    <property type="project" value="InterPro"/>
</dbReference>
<proteinExistence type="predicted"/>
<dbReference type="Pfam" id="PF11951">
    <property type="entry name" value="Fungal_trans_2"/>
    <property type="match status" value="1"/>
</dbReference>
<dbReference type="InterPro" id="IPR021858">
    <property type="entry name" value="Fun_TF"/>
</dbReference>
<evidence type="ECO:0000313" key="5">
    <source>
        <dbReference type="EMBL" id="TKA31321.1"/>
    </source>
</evidence>
<dbReference type="CDD" id="cd00067">
    <property type="entry name" value="GAL4"/>
    <property type="match status" value="1"/>
</dbReference>
<evidence type="ECO:0000259" key="4">
    <source>
        <dbReference type="PROSITE" id="PS50048"/>
    </source>
</evidence>
<feature type="region of interest" description="Disordered" evidence="3">
    <location>
        <begin position="189"/>
        <end position="208"/>
    </location>
</feature>
<accession>A0A4U0U7S9</accession>
<feature type="region of interest" description="Disordered" evidence="3">
    <location>
        <begin position="1"/>
        <end position="30"/>
    </location>
</feature>
<dbReference type="GO" id="GO:0045944">
    <property type="term" value="P:positive regulation of transcription by RNA polymerase II"/>
    <property type="evidence" value="ECO:0007669"/>
    <property type="project" value="TreeGrafter"/>
</dbReference>
<dbReference type="EMBL" id="NAJL01000008">
    <property type="protein sequence ID" value="TKA31321.1"/>
    <property type="molecule type" value="Genomic_DNA"/>
</dbReference>